<comment type="subcellular location">
    <subcellularLocation>
        <location evidence="2 10">Cytoplasm</location>
    </subcellularLocation>
</comment>
<dbReference type="InterPro" id="IPR058547">
    <property type="entry name" value="Pelota_N"/>
</dbReference>
<evidence type="ECO:0000256" key="3">
    <source>
        <dbReference type="ARBA" id="ARBA00009504"/>
    </source>
</evidence>
<dbReference type="GO" id="GO:0005737">
    <property type="term" value="C:cytoplasm"/>
    <property type="evidence" value="ECO:0007669"/>
    <property type="project" value="UniProtKB-SubCell"/>
</dbReference>
<dbReference type="GO" id="GO:1990533">
    <property type="term" value="C:Dom34-Hbs1 complex"/>
    <property type="evidence" value="ECO:0007669"/>
    <property type="project" value="UniProtKB-ARBA"/>
</dbReference>
<evidence type="ECO:0000256" key="1">
    <source>
        <dbReference type="ARBA" id="ARBA00001968"/>
    </source>
</evidence>
<evidence type="ECO:0000256" key="6">
    <source>
        <dbReference type="ARBA" id="ARBA00022723"/>
    </source>
</evidence>
<evidence type="ECO:0000256" key="7">
    <source>
        <dbReference type="ARBA" id="ARBA00022776"/>
    </source>
</evidence>
<organism evidence="12 13">
    <name type="scientific">Monilinia vaccinii-corymbosi</name>
    <dbReference type="NCBI Taxonomy" id="61207"/>
    <lineage>
        <taxon>Eukaryota</taxon>
        <taxon>Fungi</taxon>
        <taxon>Dikarya</taxon>
        <taxon>Ascomycota</taxon>
        <taxon>Pezizomycotina</taxon>
        <taxon>Leotiomycetes</taxon>
        <taxon>Helotiales</taxon>
        <taxon>Sclerotiniaceae</taxon>
        <taxon>Monilinia</taxon>
    </lineage>
</organism>
<evidence type="ECO:0000256" key="2">
    <source>
        <dbReference type="ARBA" id="ARBA00004496"/>
    </source>
</evidence>
<dbReference type="InterPro" id="IPR038069">
    <property type="entry name" value="Pelota/DOM34_N"/>
</dbReference>
<keyword evidence="9" id="KW-0131">Cell cycle</keyword>
<keyword evidence="7" id="KW-0498">Mitosis</keyword>
<comment type="cofactor">
    <cofactor evidence="1 10">
        <name>a divalent metal cation</name>
        <dbReference type="ChEBI" id="CHEBI:60240"/>
    </cofactor>
</comment>
<keyword evidence="6 10" id="KW-0479">Metal-binding</keyword>
<dbReference type="SUPFAM" id="SSF53137">
    <property type="entry name" value="Translational machinery components"/>
    <property type="match status" value="1"/>
</dbReference>
<dbReference type="GO" id="GO:0070966">
    <property type="term" value="P:nuclear-transcribed mRNA catabolic process, no-go decay"/>
    <property type="evidence" value="ECO:0007669"/>
    <property type="project" value="InterPro"/>
</dbReference>
<gene>
    <name evidence="12" type="ORF">DSL72_007033</name>
</gene>
<dbReference type="Gene3D" id="3.30.1330.30">
    <property type="match status" value="1"/>
</dbReference>
<protein>
    <recommendedName>
        <fullName evidence="10">Protein DOM34 homolog</fullName>
    </recommendedName>
</protein>
<dbReference type="GO" id="GO:0051301">
    <property type="term" value="P:cell division"/>
    <property type="evidence" value="ECO:0007669"/>
    <property type="project" value="UniProtKB-KW"/>
</dbReference>
<dbReference type="FunFam" id="2.30.30.870:FF:000001">
    <property type="entry name" value="Protein pelota homolog"/>
    <property type="match status" value="1"/>
</dbReference>
<comment type="function">
    <text evidence="10">Component of the Dom34-Hbs1 complex, a complex that recognizes stalled ribosomes and triggers the No-Go Decay (NGD) pathway (PubMed:20890290). In the Dom34-Hbs1 complex, dom34 recognizes ribosomes stalled at the 3' end of an mRNA and engages stalled ribosomes by destabilizing mRNA in the mRNA channel. Following ribosome-binding, the Dom34-Hbs1 complex promotes the disassembly of stalled ribosomes, followed by degradation of damaged mRNAs as part of the NGD pathway.</text>
</comment>
<dbReference type="NCBIfam" id="TIGR00111">
    <property type="entry name" value="pelota"/>
    <property type="match status" value="1"/>
</dbReference>
<dbReference type="PANTHER" id="PTHR10853">
    <property type="entry name" value="PELOTA"/>
    <property type="match status" value="1"/>
</dbReference>
<dbReference type="InterPro" id="IPR005141">
    <property type="entry name" value="eRF1_2"/>
</dbReference>
<dbReference type="Pfam" id="PF26356">
    <property type="entry name" value="Pelota_N"/>
    <property type="match status" value="1"/>
</dbReference>
<dbReference type="GO" id="GO:0006412">
    <property type="term" value="P:translation"/>
    <property type="evidence" value="ECO:0007669"/>
    <property type="project" value="UniProtKB-ARBA"/>
</dbReference>
<dbReference type="OrthoDB" id="10249111at2759"/>
<dbReference type="GO" id="GO:0032790">
    <property type="term" value="P:ribosome disassembly"/>
    <property type="evidence" value="ECO:0007669"/>
    <property type="project" value="TreeGrafter"/>
</dbReference>
<dbReference type="GO" id="GO:0070481">
    <property type="term" value="P:nuclear-transcribed mRNA catabolic process, non-stop decay"/>
    <property type="evidence" value="ECO:0007669"/>
    <property type="project" value="InterPro"/>
</dbReference>
<dbReference type="InterPro" id="IPR005142">
    <property type="entry name" value="eRF1_3"/>
</dbReference>
<dbReference type="EMBL" id="CP063410">
    <property type="protein sequence ID" value="QSZ35911.1"/>
    <property type="molecule type" value="Genomic_DNA"/>
</dbReference>
<dbReference type="GO" id="GO:0046872">
    <property type="term" value="F:metal ion binding"/>
    <property type="evidence" value="ECO:0007669"/>
    <property type="project" value="UniProtKB-KW"/>
</dbReference>
<keyword evidence="13" id="KW-1185">Reference proteome</keyword>
<dbReference type="Gene3D" id="3.30.420.60">
    <property type="entry name" value="eRF1 domain 2"/>
    <property type="match status" value="1"/>
</dbReference>
<evidence type="ECO:0000256" key="4">
    <source>
        <dbReference type="ARBA" id="ARBA00022490"/>
    </source>
</evidence>
<dbReference type="InterPro" id="IPR042226">
    <property type="entry name" value="eFR1_2_sf"/>
</dbReference>
<dbReference type="AlphaFoldDB" id="A0A8A3PLW5"/>
<keyword evidence="5" id="KW-0132">Cell division</keyword>
<dbReference type="SUPFAM" id="SSF55315">
    <property type="entry name" value="L30e-like"/>
    <property type="match status" value="1"/>
</dbReference>
<evidence type="ECO:0000256" key="5">
    <source>
        <dbReference type="ARBA" id="ARBA00022618"/>
    </source>
</evidence>
<dbReference type="Proteomes" id="UP000672032">
    <property type="component" value="Chromosome 6"/>
</dbReference>
<dbReference type="InterPro" id="IPR029064">
    <property type="entry name" value="Ribosomal_eL30-like_sf"/>
</dbReference>
<dbReference type="SUPFAM" id="SSF159065">
    <property type="entry name" value="Dom34/Pelota N-terminal domain-like"/>
    <property type="match status" value="1"/>
</dbReference>
<name>A0A8A3PLW5_9HELO</name>
<dbReference type="GO" id="GO:0070651">
    <property type="term" value="P:nonfunctional rRNA decay"/>
    <property type="evidence" value="ECO:0007669"/>
    <property type="project" value="TreeGrafter"/>
</dbReference>
<proteinExistence type="inferred from homology"/>
<dbReference type="FunFam" id="3.30.420.60:FF:000004">
    <property type="entry name" value="Protein DOM34 homolog"/>
    <property type="match status" value="1"/>
</dbReference>
<sequence length="404" mass="44590">MRLIRDNIAKDATGSITLRPEEPEDMWHAYNLIALTDILRAHAIRRVCPTIPGGGGGGGGPKSVRVHTVLTIVVRSIDFDPQVGQLHVNGQVCVENEYVNLGQYHTLDLELQRNFTLEKEGGWDSVALDVVKESLRQDREGVIPAVVMHEGVANICLITEHQTVLKQKVESGIPRKRPGMAGEHDKGLQRFYQMTYETLLRHVDILQPRPLLLASPGFVAQGFLKYILDEASSQGNKALLANKKNFVLVHSSSGHLHSLNQILKSPEVVAKLSDTKYARETRYMNEFLAILRRDNGKAWYGPDEVEKAVAQGAVGRGGGVLLISNHLFRSQQIGVRKRWVAVVDKVKEDGGEARVLSSDHESGKRLEGLGGIAAILTYPLEDLDEDEEEEDEDVPVAAMQGVAI</sequence>
<evidence type="ECO:0000259" key="11">
    <source>
        <dbReference type="SMART" id="SM01194"/>
    </source>
</evidence>
<keyword evidence="8" id="KW-0469">Meiosis</keyword>
<dbReference type="InterPro" id="IPR004405">
    <property type="entry name" value="TF_pelota"/>
</dbReference>
<evidence type="ECO:0000256" key="9">
    <source>
        <dbReference type="ARBA" id="ARBA00023306"/>
    </source>
</evidence>
<dbReference type="FunFam" id="3.30.1330.30:FF:000008">
    <property type="entry name" value="Protein pelota homolog"/>
    <property type="match status" value="1"/>
</dbReference>
<dbReference type="InterPro" id="IPR005140">
    <property type="entry name" value="eRF1_Pelota-like_N"/>
</dbReference>
<dbReference type="Pfam" id="PF03464">
    <property type="entry name" value="eRF1_2"/>
    <property type="match status" value="1"/>
</dbReference>
<comment type="similarity">
    <text evidence="3 10">Belongs to the eukaryotic release factor 1 family. Pelota subfamily.</text>
</comment>
<dbReference type="GO" id="GO:0071025">
    <property type="term" value="P:RNA surveillance"/>
    <property type="evidence" value="ECO:0007669"/>
    <property type="project" value="InterPro"/>
</dbReference>
<feature type="domain" description="eRF1/Pelota-like N-terminal" evidence="11">
    <location>
        <begin position="1"/>
        <end position="136"/>
    </location>
</feature>
<dbReference type="Gene3D" id="2.30.30.870">
    <property type="entry name" value="Pelota, domain A"/>
    <property type="match status" value="1"/>
</dbReference>
<dbReference type="PANTHER" id="PTHR10853:SF0">
    <property type="entry name" value="PROTEIN PELOTA HOMOLOG"/>
    <property type="match status" value="1"/>
</dbReference>
<accession>A0A8A3PLW5</accession>
<dbReference type="GO" id="GO:0051321">
    <property type="term" value="P:meiotic cell cycle"/>
    <property type="evidence" value="ECO:0007669"/>
    <property type="project" value="UniProtKB-KW"/>
</dbReference>
<evidence type="ECO:0000256" key="10">
    <source>
        <dbReference type="RuleBase" id="RU362019"/>
    </source>
</evidence>
<evidence type="ECO:0000313" key="13">
    <source>
        <dbReference type="Proteomes" id="UP000672032"/>
    </source>
</evidence>
<dbReference type="Pfam" id="PF03465">
    <property type="entry name" value="eRF1_3"/>
    <property type="match status" value="1"/>
</dbReference>
<evidence type="ECO:0000313" key="12">
    <source>
        <dbReference type="EMBL" id="QSZ35911.1"/>
    </source>
</evidence>
<evidence type="ECO:0000256" key="8">
    <source>
        <dbReference type="ARBA" id="ARBA00023254"/>
    </source>
</evidence>
<keyword evidence="4 10" id="KW-0963">Cytoplasm</keyword>
<reference evidence="12" key="1">
    <citation type="submission" date="2020-10" db="EMBL/GenBank/DDBJ databases">
        <title>Genome Sequence of Monilinia vaccinii-corymbosi Sheds Light on Mummy Berry Disease Infection of Blueberry and Mating Type.</title>
        <authorList>
            <person name="Yow A.G."/>
            <person name="Zhang Y."/>
            <person name="Bansal K."/>
            <person name="Eacker S.M."/>
            <person name="Sullivan S."/>
            <person name="Liachko I."/>
            <person name="Cubeta M.A."/>
            <person name="Rollins J.A."/>
            <person name="Ashrafi H."/>
        </authorList>
    </citation>
    <scope>NUCLEOTIDE SEQUENCE</scope>
    <source>
        <strain evidence="12">RL-1</strain>
    </source>
</reference>
<dbReference type="SMART" id="SM01194">
    <property type="entry name" value="eRF1_1"/>
    <property type="match status" value="1"/>
</dbReference>